<reference evidence="1 2" key="1">
    <citation type="journal article" date="2021" name="Elife">
        <title>Chloroplast acquisition without the gene transfer in kleptoplastic sea slugs, Plakobranchus ocellatus.</title>
        <authorList>
            <person name="Maeda T."/>
            <person name="Takahashi S."/>
            <person name="Yoshida T."/>
            <person name="Shimamura S."/>
            <person name="Takaki Y."/>
            <person name="Nagai Y."/>
            <person name="Toyoda A."/>
            <person name="Suzuki Y."/>
            <person name="Arimoto A."/>
            <person name="Ishii H."/>
            <person name="Satoh N."/>
            <person name="Nishiyama T."/>
            <person name="Hasebe M."/>
            <person name="Maruyama T."/>
            <person name="Minagawa J."/>
            <person name="Obokata J."/>
            <person name="Shigenobu S."/>
        </authorList>
    </citation>
    <scope>NUCLEOTIDE SEQUENCE [LARGE SCALE GENOMIC DNA]</scope>
</reference>
<keyword evidence="2" id="KW-1185">Reference proteome</keyword>
<evidence type="ECO:0000313" key="1">
    <source>
        <dbReference type="EMBL" id="GFO14298.1"/>
    </source>
</evidence>
<proteinExistence type="predicted"/>
<dbReference type="AlphaFoldDB" id="A0AAV4B5E0"/>
<evidence type="ECO:0000313" key="2">
    <source>
        <dbReference type="Proteomes" id="UP000735302"/>
    </source>
</evidence>
<protein>
    <submittedName>
        <fullName evidence="1">Uncharacterized protein</fullName>
    </submittedName>
</protein>
<accession>A0AAV4B5E0</accession>
<comment type="caution">
    <text evidence="1">The sequence shown here is derived from an EMBL/GenBank/DDBJ whole genome shotgun (WGS) entry which is preliminary data.</text>
</comment>
<gene>
    <name evidence="1" type="ORF">PoB_004080300</name>
</gene>
<sequence>MRDLTRGKAVRAGISLVDQWTIVQNAVTTFTPAITTDSIMDAIGDHHIGHATMDQDALDFPVARIHAETPFITSVLEALVVEDPIADLIIENHGKISDRPLKEWLNDSNNDNDRKEQPRYANAVTRGDIRADTAIASVQNKGEPKTELNCLDYNAFRK</sequence>
<dbReference type="EMBL" id="BLXT01004553">
    <property type="protein sequence ID" value="GFO14298.1"/>
    <property type="molecule type" value="Genomic_DNA"/>
</dbReference>
<organism evidence="1 2">
    <name type="scientific">Plakobranchus ocellatus</name>
    <dbReference type="NCBI Taxonomy" id="259542"/>
    <lineage>
        <taxon>Eukaryota</taxon>
        <taxon>Metazoa</taxon>
        <taxon>Spiralia</taxon>
        <taxon>Lophotrochozoa</taxon>
        <taxon>Mollusca</taxon>
        <taxon>Gastropoda</taxon>
        <taxon>Heterobranchia</taxon>
        <taxon>Euthyneura</taxon>
        <taxon>Panpulmonata</taxon>
        <taxon>Sacoglossa</taxon>
        <taxon>Placobranchoidea</taxon>
        <taxon>Plakobranchidae</taxon>
        <taxon>Plakobranchus</taxon>
    </lineage>
</organism>
<name>A0AAV4B5E0_9GAST</name>
<dbReference type="Proteomes" id="UP000735302">
    <property type="component" value="Unassembled WGS sequence"/>
</dbReference>